<dbReference type="RefSeq" id="WP_034434734.1">
    <property type="nucleotide sequence ID" value="NZ_CBTK010000253.1"/>
</dbReference>
<evidence type="ECO:0000256" key="1">
    <source>
        <dbReference type="SAM" id="SignalP"/>
    </source>
</evidence>
<gene>
    <name evidence="2" type="ORF">BN874_390024</name>
</gene>
<feature type="chain" id="PRO_5030940890" evidence="1">
    <location>
        <begin position="23"/>
        <end position="168"/>
    </location>
</feature>
<protein>
    <submittedName>
        <fullName evidence="2">Uncharacterized protein</fullName>
    </submittedName>
</protein>
<keyword evidence="3" id="KW-1185">Reference proteome</keyword>
<comment type="caution">
    <text evidence="2">The sequence shown here is derived from an EMBL/GenBank/DDBJ whole genome shotgun (WGS) entry which is preliminary data.</text>
</comment>
<dbReference type="AlphaFoldDB" id="A0A7U7GDL9"/>
<reference evidence="2 3" key="1">
    <citation type="journal article" date="2014" name="ISME J.">
        <title>Candidatus Competibacter-lineage genomes retrieved from metagenomes reveal functional metabolic diversity.</title>
        <authorList>
            <person name="McIlroy S.J."/>
            <person name="Albertsen M."/>
            <person name="Andresen E.K."/>
            <person name="Saunders A.M."/>
            <person name="Kristiansen R."/>
            <person name="Stokholm-Bjerregaard M."/>
            <person name="Nielsen K.L."/>
            <person name="Nielsen P.H."/>
        </authorList>
    </citation>
    <scope>NUCLEOTIDE SEQUENCE [LARGE SCALE GENOMIC DNA]</scope>
    <source>
        <strain evidence="2 3">Run_B_J11</strain>
    </source>
</reference>
<feature type="signal peptide" evidence="1">
    <location>
        <begin position="1"/>
        <end position="22"/>
    </location>
</feature>
<evidence type="ECO:0000313" key="3">
    <source>
        <dbReference type="Proteomes" id="UP000019184"/>
    </source>
</evidence>
<organism evidence="2 3">
    <name type="scientific">Candidatus Contendobacter odensis Run_B_J11</name>
    <dbReference type="NCBI Taxonomy" id="1400861"/>
    <lineage>
        <taxon>Bacteria</taxon>
        <taxon>Pseudomonadati</taxon>
        <taxon>Pseudomonadota</taxon>
        <taxon>Gammaproteobacteria</taxon>
        <taxon>Candidatus Competibacteraceae</taxon>
        <taxon>Candidatus Contendibacter</taxon>
    </lineage>
</organism>
<name>A0A7U7GDL9_9GAMM</name>
<accession>A0A7U7GDL9</accession>
<dbReference type="Proteomes" id="UP000019184">
    <property type="component" value="Unassembled WGS sequence"/>
</dbReference>
<evidence type="ECO:0000313" key="2">
    <source>
        <dbReference type="EMBL" id="CDH46197.1"/>
    </source>
</evidence>
<keyword evidence="1" id="KW-0732">Signal</keyword>
<dbReference type="EMBL" id="CBTK010000253">
    <property type="protein sequence ID" value="CDH46197.1"/>
    <property type="molecule type" value="Genomic_DNA"/>
</dbReference>
<proteinExistence type="predicted"/>
<sequence>MKFLRICSTALVLLLSATIAHAQGFEQSSFPAGLGKPELKYHLLVPEGVTITNKKGEVYKAGQIVVVPGSNVTILESAYVKKQMNDTAFKSSFVNETSYSGMPEEKVRDYAIVSVKVPEGVTVQSPGKTITGPSSVTLMVTMAGMNATPDTIPAESWNTMGGWSGWNK</sequence>